<evidence type="ECO:0000313" key="5">
    <source>
        <dbReference type="EMBL" id="HIY74522.1"/>
    </source>
</evidence>
<evidence type="ECO:0000313" key="6">
    <source>
        <dbReference type="Proteomes" id="UP000886824"/>
    </source>
</evidence>
<dbReference type="GO" id="GO:0003677">
    <property type="term" value="F:DNA binding"/>
    <property type="evidence" value="ECO:0007669"/>
    <property type="project" value="UniProtKB-KW"/>
</dbReference>
<dbReference type="Pfam" id="PF03965">
    <property type="entry name" value="Penicillinase_R"/>
    <property type="match status" value="1"/>
</dbReference>
<evidence type="ECO:0000256" key="1">
    <source>
        <dbReference type="ARBA" id="ARBA00011046"/>
    </source>
</evidence>
<dbReference type="SUPFAM" id="SSF46785">
    <property type="entry name" value="Winged helix' DNA-binding domain"/>
    <property type="match status" value="1"/>
</dbReference>
<evidence type="ECO:0000256" key="4">
    <source>
        <dbReference type="ARBA" id="ARBA00023163"/>
    </source>
</evidence>
<accession>A0A9D1Z654</accession>
<dbReference type="Gene3D" id="1.10.10.10">
    <property type="entry name" value="Winged helix-like DNA-binding domain superfamily/Winged helix DNA-binding domain"/>
    <property type="match status" value="1"/>
</dbReference>
<organism evidence="5 6">
    <name type="scientific">Candidatus Intestinimonas merdavium</name>
    <dbReference type="NCBI Taxonomy" id="2838622"/>
    <lineage>
        <taxon>Bacteria</taxon>
        <taxon>Bacillati</taxon>
        <taxon>Bacillota</taxon>
        <taxon>Clostridia</taxon>
        <taxon>Eubacteriales</taxon>
        <taxon>Intestinimonas</taxon>
    </lineage>
</organism>
<comment type="similarity">
    <text evidence="1">Belongs to the BlaI transcriptional regulatory family.</text>
</comment>
<comment type="caution">
    <text evidence="5">The sequence shown here is derived from an EMBL/GenBank/DDBJ whole genome shotgun (WGS) entry which is preliminary data.</text>
</comment>
<sequence>MSKLSDSEWQVLTALWDSGGASLGALVEALRPATGWSRNTVLTYLTRMEKKGLVSIDKGSYPHIYRAALDRETCRARERQNFLDRVYHGSAGDLVAAFLKESPISAEERARLKALLDDMEV</sequence>
<evidence type="ECO:0000256" key="3">
    <source>
        <dbReference type="ARBA" id="ARBA00023125"/>
    </source>
</evidence>
<evidence type="ECO:0000256" key="2">
    <source>
        <dbReference type="ARBA" id="ARBA00023015"/>
    </source>
</evidence>
<keyword evidence="2" id="KW-0805">Transcription regulation</keyword>
<dbReference type="InterPro" id="IPR005650">
    <property type="entry name" value="BlaI_family"/>
</dbReference>
<dbReference type="GO" id="GO:0045892">
    <property type="term" value="P:negative regulation of DNA-templated transcription"/>
    <property type="evidence" value="ECO:0007669"/>
    <property type="project" value="InterPro"/>
</dbReference>
<keyword evidence="4" id="KW-0804">Transcription</keyword>
<dbReference type="EMBL" id="DXCX01000122">
    <property type="protein sequence ID" value="HIY74522.1"/>
    <property type="molecule type" value="Genomic_DNA"/>
</dbReference>
<protein>
    <submittedName>
        <fullName evidence="5">BlaI/MecI/CopY family transcriptional regulator</fullName>
    </submittedName>
</protein>
<dbReference type="InterPro" id="IPR036388">
    <property type="entry name" value="WH-like_DNA-bd_sf"/>
</dbReference>
<dbReference type="Gene3D" id="1.10.4040.10">
    <property type="entry name" value="Penicillinase repressor domain"/>
    <property type="match status" value="1"/>
</dbReference>
<reference evidence="5" key="2">
    <citation type="submission" date="2021-04" db="EMBL/GenBank/DDBJ databases">
        <authorList>
            <person name="Gilroy R."/>
        </authorList>
    </citation>
    <scope>NUCLEOTIDE SEQUENCE</scope>
    <source>
        <strain evidence="5">CHK33-7979</strain>
    </source>
</reference>
<proteinExistence type="inferred from homology"/>
<name>A0A9D1Z654_9FIRM</name>
<dbReference type="InterPro" id="IPR036390">
    <property type="entry name" value="WH_DNA-bd_sf"/>
</dbReference>
<gene>
    <name evidence="5" type="ORF">H9826_11245</name>
</gene>
<dbReference type="PIRSF" id="PIRSF019455">
    <property type="entry name" value="CopR_AtkY"/>
    <property type="match status" value="1"/>
</dbReference>
<reference evidence="5" key="1">
    <citation type="journal article" date="2021" name="PeerJ">
        <title>Extensive microbial diversity within the chicken gut microbiome revealed by metagenomics and culture.</title>
        <authorList>
            <person name="Gilroy R."/>
            <person name="Ravi A."/>
            <person name="Getino M."/>
            <person name="Pursley I."/>
            <person name="Horton D.L."/>
            <person name="Alikhan N.F."/>
            <person name="Baker D."/>
            <person name="Gharbi K."/>
            <person name="Hall N."/>
            <person name="Watson M."/>
            <person name="Adriaenssens E.M."/>
            <person name="Foster-Nyarko E."/>
            <person name="Jarju S."/>
            <person name="Secka A."/>
            <person name="Antonio M."/>
            <person name="Oren A."/>
            <person name="Chaudhuri R.R."/>
            <person name="La Ragione R."/>
            <person name="Hildebrand F."/>
            <person name="Pallen M.J."/>
        </authorList>
    </citation>
    <scope>NUCLEOTIDE SEQUENCE</scope>
    <source>
        <strain evidence="5">CHK33-7979</strain>
    </source>
</reference>
<keyword evidence="3" id="KW-0238">DNA-binding</keyword>
<dbReference type="AlphaFoldDB" id="A0A9D1Z654"/>
<dbReference type="Proteomes" id="UP000886824">
    <property type="component" value="Unassembled WGS sequence"/>
</dbReference>